<dbReference type="AlphaFoldDB" id="A0A8H5D3Q5"/>
<dbReference type="Proteomes" id="UP000559027">
    <property type="component" value="Unassembled WGS sequence"/>
</dbReference>
<keyword evidence="1" id="KW-0472">Membrane</keyword>
<feature type="transmembrane region" description="Helical" evidence="1">
    <location>
        <begin position="21"/>
        <end position="39"/>
    </location>
</feature>
<reference evidence="2 3" key="1">
    <citation type="journal article" date="2020" name="ISME J.">
        <title>Uncovering the hidden diversity of litter-decomposition mechanisms in mushroom-forming fungi.</title>
        <authorList>
            <person name="Floudas D."/>
            <person name="Bentzer J."/>
            <person name="Ahren D."/>
            <person name="Johansson T."/>
            <person name="Persson P."/>
            <person name="Tunlid A."/>
        </authorList>
    </citation>
    <scope>NUCLEOTIDE SEQUENCE [LARGE SCALE GENOMIC DNA]</scope>
    <source>
        <strain evidence="2 3">CBS 146.42</strain>
    </source>
</reference>
<name>A0A8H5D3Q5_9AGAR</name>
<feature type="transmembrane region" description="Helical" evidence="1">
    <location>
        <begin position="51"/>
        <end position="81"/>
    </location>
</feature>
<keyword evidence="1" id="KW-1133">Transmembrane helix</keyword>
<evidence type="ECO:0000313" key="3">
    <source>
        <dbReference type="Proteomes" id="UP000559027"/>
    </source>
</evidence>
<dbReference type="EMBL" id="JAACJO010000012">
    <property type="protein sequence ID" value="KAF5351637.1"/>
    <property type="molecule type" value="Genomic_DNA"/>
</dbReference>
<sequence>MKSRITRKSLLNTSQSVASEAIGLFSLFPFHLILALIVATTEFKDKTSPAVYFLLQTFVIGSSAIHILYTTCLIVIAMLTVSAFDGDVWIRDIDSSPSPFPMPIVIAFLCPRKLTWWCSRQRGYDAPTSSRQAAHDICSPPCDCPVKPPESLQPEPKLSGEMERLNKAKSLPHTLIRIPDAAEQRASISISFETLGRFN</sequence>
<keyword evidence="1" id="KW-0812">Transmembrane</keyword>
<keyword evidence="3" id="KW-1185">Reference proteome</keyword>
<evidence type="ECO:0000256" key="1">
    <source>
        <dbReference type="SAM" id="Phobius"/>
    </source>
</evidence>
<proteinExistence type="predicted"/>
<comment type="caution">
    <text evidence="2">The sequence shown here is derived from an EMBL/GenBank/DDBJ whole genome shotgun (WGS) entry which is preliminary data.</text>
</comment>
<organism evidence="2 3">
    <name type="scientific">Leucocoprinus leucothites</name>
    <dbReference type="NCBI Taxonomy" id="201217"/>
    <lineage>
        <taxon>Eukaryota</taxon>
        <taxon>Fungi</taxon>
        <taxon>Dikarya</taxon>
        <taxon>Basidiomycota</taxon>
        <taxon>Agaricomycotina</taxon>
        <taxon>Agaricomycetes</taxon>
        <taxon>Agaricomycetidae</taxon>
        <taxon>Agaricales</taxon>
        <taxon>Agaricineae</taxon>
        <taxon>Agaricaceae</taxon>
        <taxon>Leucocoprinus</taxon>
    </lineage>
</organism>
<evidence type="ECO:0000313" key="2">
    <source>
        <dbReference type="EMBL" id="KAF5351637.1"/>
    </source>
</evidence>
<accession>A0A8H5D3Q5</accession>
<gene>
    <name evidence="2" type="ORF">D9756_007508</name>
</gene>
<protein>
    <submittedName>
        <fullName evidence="2">Uncharacterized protein</fullName>
    </submittedName>
</protein>
<dbReference type="OrthoDB" id="2998233at2759"/>